<dbReference type="EC" id="3.1.1.-" evidence="4"/>
<dbReference type="PANTHER" id="PTHR10794:SF94">
    <property type="entry name" value="ESTERASE YHET-RELATED"/>
    <property type="match status" value="1"/>
</dbReference>
<accession>A0A7G1Q9M0</accession>
<dbReference type="AlphaFoldDB" id="A0A7G1Q9M0"/>
<feature type="active site" description="Charge relay system" evidence="2">
    <location>
        <position position="138"/>
    </location>
</feature>
<comment type="similarity">
    <text evidence="1">Belongs to the AB hydrolase superfamily. AB hydrolase 4 family.</text>
</comment>
<dbReference type="SUPFAM" id="SSF53474">
    <property type="entry name" value="alpha/beta-Hydrolases"/>
    <property type="match status" value="1"/>
</dbReference>
<evidence type="ECO:0000259" key="3">
    <source>
        <dbReference type="Pfam" id="PF00561"/>
    </source>
</evidence>
<dbReference type="Gene3D" id="3.40.50.1820">
    <property type="entry name" value="alpha/beta hydrolase"/>
    <property type="match status" value="1"/>
</dbReference>
<feature type="active site" description="Charge relay system" evidence="2">
    <location>
        <position position="263"/>
    </location>
</feature>
<dbReference type="RefSeq" id="WP_197745119.1">
    <property type="nucleotide sequence ID" value="NZ_LR778175.1"/>
</dbReference>
<evidence type="ECO:0000313" key="5">
    <source>
        <dbReference type="Proteomes" id="UP000516072"/>
    </source>
</evidence>
<dbReference type="InterPro" id="IPR029058">
    <property type="entry name" value="AB_hydrolase_fold"/>
</dbReference>
<evidence type="ECO:0000313" key="4">
    <source>
        <dbReference type="EMBL" id="CAB1275733.1"/>
    </source>
</evidence>
<dbReference type="EMBL" id="LR778175">
    <property type="protein sequence ID" value="CAB1275733.1"/>
    <property type="molecule type" value="Genomic_DNA"/>
</dbReference>
<dbReference type="NCBIfam" id="NF008218">
    <property type="entry name" value="PRK10985.1"/>
    <property type="match status" value="1"/>
</dbReference>
<dbReference type="InterPro" id="IPR050960">
    <property type="entry name" value="AB_hydrolase_4_sf"/>
</dbReference>
<feature type="active site" description="Charge relay system" evidence="2">
    <location>
        <position position="291"/>
    </location>
</feature>
<dbReference type="PIRSF" id="PIRSF005211">
    <property type="entry name" value="Ab_hydro_YheT"/>
    <property type="match status" value="1"/>
</dbReference>
<dbReference type="GO" id="GO:0034338">
    <property type="term" value="F:short-chain carboxylesterase activity"/>
    <property type="evidence" value="ECO:0007669"/>
    <property type="project" value="TreeGrafter"/>
</dbReference>
<dbReference type="PANTHER" id="PTHR10794">
    <property type="entry name" value="ABHYDROLASE DOMAIN-CONTAINING PROTEIN"/>
    <property type="match status" value="1"/>
</dbReference>
<evidence type="ECO:0000256" key="2">
    <source>
        <dbReference type="PIRSR" id="PIRSR005211-1"/>
    </source>
</evidence>
<organism evidence="4 5">
    <name type="scientific">Candidatus Nitrosacidococcus tergens</name>
    <dbReference type="NCBI Taxonomy" id="553981"/>
    <lineage>
        <taxon>Bacteria</taxon>
        <taxon>Pseudomonadati</taxon>
        <taxon>Pseudomonadota</taxon>
        <taxon>Gammaproteobacteria</taxon>
        <taxon>Chromatiales</taxon>
        <taxon>Chromatiaceae</taxon>
        <taxon>Candidatus Nitrosacidococcus</taxon>
    </lineage>
</organism>
<dbReference type="GO" id="GO:0047372">
    <property type="term" value="F:monoacylglycerol lipase activity"/>
    <property type="evidence" value="ECO:0007669"/>
    <property type="project" value="TreeGrafter"/>
</dbReference>
<sequence>MIISSDFQAPWWLSNPHLQTIWGARFRTRPKTLLLWERLELPDGDFLDLTWSGQGKGPIVIILHGLEGSYRSRYASGMLTAIAYQGWRGVLMHFRGCSGEPNRLNRGYHSGDTVDFQTVLNMLQEREPNTPLAAIGYSLGGNVLLKWLGTQIKQNSLKSAVGVSIPFDLQQAAQQLSQRSSRIYQIALIRTLKRSMRRKFSNKNCPFNLKALRKVQTFEEFDNLVTAPLHGFKDAYDYWQQSSCKQFLAGIKTPTLILHSKDDPFLPQTAIPSETDLSDSVQLELSQQGGHVGFVSSRRLWNMEYWLDQRIIRFLQTCLR</sequence>
<dbReference type="Pfam" id="PF00561">
    <property type="entry name" value="Abhydrolase_1"/>
    <property type="match status" value="1"/>
</dbReference>
<name>A0A7G1Q9M0_9GAMM</name>
<reference evidence="4 5" key="1">
    <citation type="submission" date="2020-03" db="EMBL/GenBank/DDBJ databases">
        <authorList>
            <person name="Picone N."/>
        </authorList>
    </citation>
    <scope>NUCLEOTIDE SEQUENCE [LARGE SCALE GENOMIC DNA]</scope>
    <source>
        <strain evidence="4">NSCAC1</strain>
    </source>
</reference>
<keyword evidence="5" id="KW-1185">Reference proteome</keyword>
<dbReference type="InterPro" id="IPR012020">
    <property type="entry name" value="ABHD4"/>
</dbReference>
<keyword evidence="4" id="KW-0378">Hydrolase</keyword>
<dbReference type="Proteomes" id="UP000516072">
    <property type="component" value="Chromosome"/>
</dbReference>
<dbReference type="InterPro" id="IPR000073">
    <property type="entry name" value="AB_hydrolase_1"/>
</dbReference>
<protein>
    <submittedName>
        <fullName evidence="4">Putative esterase YheT</fullName>
        <ecNumber evidence="4">3.1.1.-</ecNumber>
    </submittedName>
</protein>
<evidence type="ECO:0000256" key="1">
    <source>
        <dbReference type="ARBA" id="ARBA00010884"/>
    </source>
</evidence>
<gene>
    <name evidence="4" type="primary">yheT</name>
    <name evidence="4" type="ORF">NSCAC_0814</name>
</gene>
<feature type="domain" description="AB hydrolase-1" evidence="3">
    <location>
        <begin position="58"/>
        <end position="295"/>
    </location>
</feature>
<proteinExistence type="inferred from homology"/>
<dbReference type="KEGG" id="ntg:NSCAC_0814"/>